<feature type="transmembrane region" description="Helical" evidence="7">
    <location>
        <begin position="314"/>
        <end position="334"/>
    </location>
</feature>
<feature type="transmembrane region" description="Helical" evidence="7">
    <location>
        <begin position="66"/>
        <end position="88"/>
    </location>
</feature>
<keyword evidence="5 7" id="KW-1133">Transmembrane helix</keyword>
<keyword evidence="6 7" id="KW-0472">Membrane</keyword>
<evidence type="ECO:0000256" key="3">
    <source>
        <dbReference type="ARBA" id="ARBA00022679"/>
    </source>
</evidence>
<evidence type="ECO:0000256" key="7">
    <source>
        <dbReference type="SAM" id="Phobius"/>
    </source>
</evidence>
<evidence type="ECO:0000256" key="4">
    <source>
        <dbReference type="ARBA" id="ARBA00022692"/>
    </source>
</evidence>
<dbReference type="Pfam" id="PF02397">
    <property type="entry name" value="Bac_transf"/>
    <property type="match status" value="1"/>
</dbReference>
<feature type="domain" description="Bacterial sugar transferase" evidence="8">
    <location>
        <begin position="308"/>
        <end position="496"/>
    </location>
</feature>
<organism evidence="9 10">
    <name type="scientific">Williamsia maris</name>
    <dbReference type="NCBI Taxonomy" id="72806"/>
    <lineage>
        <taxon>Bacteria</taxon>
        <taxon>Bacillati</taxon>
        <taxon>Actinomycetota</taxon>
        <taxon>Actinomycetes</taxon>
        <taxon>Mycobacteriales</taxon>
        <taxon>Nocardiaceae</taxon>
        <taxon>Williamsia</taxon>
    </lineage>
</organism>
<name>A0ABT1HGS5_9NOCA</name>
<dbReference type="InterPro" id="IPR003362">
    <property type="entry name" value="Bact_transf"/>
</dbReference>
<evidence type="ECO:0000256" key="1">
    <source>
        <dbReference type="ARBA" id="ARBA00004141"/>
    </source>
</evidence>
<dbReference type="PANTHER" id="PTHR30576:SF10">
    <property type="entry name" value="SLL5057 PROTEIN"/>
    <property type="match status" value="1"/>
</dbReference>
<dbReference type="EMBL" id="JAMTCJ010000003">
    <property type="protein sequence ID" value="MCP2177077.1"/>
    <property type="molecule type" value="Genomic_DNA"/>
</dbReference>
<keyword evidence="10" id="KW-1185">Reference proteome</keyword>
<gene>
    <name evidence="9" type="ORF">LX13_002905</name>
</gene>
<protein>
    <submittedName>
        <fullName evidence="9">Undecaprenyl-phosphate galactose phosphotransferase, WbaP/exopolysaccharide biosynthesis polyprenyl glycosylphosphotransferase</fullName>
    </submittedName>
</protein>
<dbReference type="Proteomes" id="UP001206895">
    <property type="component" value="Unassembled WGS sequence"/>
</dbReference>
<evidence type="ECO:0000259" key="8">
    <source>
        <dbReference type="Pfam" id="PF02397"/>
    </source>
</evidence>
<reference evidence="9 10" key="1">
    <citation type="submission" date="2022-06" db="EMBL/GenBank/DDBJ databases">
        <title>Genomic Encyclopedia of Archaeal and Bacterial Type Strains, Phase II (KMG-II): from individual species to whole genera.</title>
        <authorList>
            <person name="Goeker M."/>
        </authorList>
    </citation>
    <scope>NUCLEOTIDE SEQUENCE [LARGE SCALE GENOMIC DNA]</scope>
    <source>
        <strain evidence="9 10">DSM 44693</strain>
    </source>
</reference>
<accession>A0ABT1HGS5</accession>
<dbReference type="Gene3D" id="3.40.50.720">
    <property type="entry name" value="NAD(P)-binding Rossmann-like Domain"/>
    <property type="match status" value="1"/>
</dbReference>
<evidence type="ECO:0000256" key="5">
    <source>
        <dbReference type="ARBA" id="ARBA00022989"/>
    </source>
</evidence>
<sequence length="501" mass="55650">MSIPFRVSTSRRTAASSTDARFVQPRSQSWLYRYAARARFVDLIVVLTAVLVALVVRFGYDLTHTFGRFSWSAIIAALLIAVSWFAMLRVTQSSDRRVLGGGPTEYSRVVTSSVMTFGVFAIVCQLLNLSIARGFLAVAFPLGTVMLLLSRWGMRRHLVGMRKSRKYLERVLIMGGVRSAKPMIDRLQQNPELGYEVVGLCVPIGKPSDPEIIESFGYEIPVFGDFSDARSAVALSGATTVAVTSAEVLGHSAMRELSWDLDDMDVEMLVSPGVTDVAGPRMMVRPVAGLPLLHIDKPSYQGANQFLKSAFDRIATSLLLLMLSPVLLVCAIAVKVTSPGPVFYKGERIGVGNEAFPMWKFRSMVVDADKQRELLATQNQGNGVLFKIQDDPRVTRVGKFLRRYSLDELPQLFNVMGGSMSLVGPRPPLREEVETYDHVVTRRMLVRPGITGLWQVSGRSDLSWEESVRLDLSYVENWSIMQDVLILWRTARAVVKSDGAY</sequence>
<evidence type="ECO:0000313" key="9">
    <source>
        <dbReference type="EMBL" id="MCP2177077.1"/>
    </source>
</evidence>
<evidence type="ECO:0000256" key="2">
    <source>
        <dbReference type="ARBA" id="ARBA00006464"/>
    </source>
</evidence>
<comment type="subcellular location">
    <subcellularLocation>
        <location evidence="1">Membrane</location>
        <topology evidence="1">Multi-pass membrane protein</topology>
    </subcellularLocation>
</comment>
<comment type="caution">
    <text evidence="9">The sequence shown here is derived from an EMBL/GenBank/DDBJ whole genome shotgun (WGS) entry which is preliminary data.</text>
</comment>
<feature type="transmembrane region" description="Helical" evidence="7">
    <location>
        <begin position="109"/>
        <end position="128"/>
    </location>
</feature>
<evidence type="ECO:0000313" key="10">
    <source>
        <dbReference type="Proteomes" id="UP001206895"/>
    </source>
</evidence>
<keyword evidence="4 7" id="KW-0812">Transmembrane</keyword>
<proteinExistence type="inferred from homology"/>
<keyword evidence="3" id="KW-0808">Transferase</keyword>
<comment type="similarity">
    <text evidence="2">Belongs to the bacterial sugar transferase family.</text>
</comment>
<feature type="transmembrane region" description="Helical" evidence="7">
    <location>
        <begin position="134"/>
        <end position="154"/>
    </location>
</feature>
<feature type="transmembrane region" description="Helical" evidence="7">
    <location>
        <begin position="40"/>
        <end position="60"/>
    </location>
</feature>
<dbReference type="PANTHER" id="PTHR30576">
    <property type="entry name" value="COLANIC BIOSYNTHESIS UDP-GLUCOSE LIPID CARRIER TRANSFERASE"/>
    <property type="match status" value="1"/>
</dbReference>
<dbReference type="NCBIfam" id="TIGR03025">
    <property type="entry name" value="EPS_sugtrans"/>
    <property type="match status" value="1"/>
</dbReference>
<evidence type="ECO:0000256" key="6">
    <source>
        <dbReference type="ARBA" id="ARBA00023136"/>
    </source>
</evidence>
<dbReference type="RefSeq" id="WP_253662052.1">
    <property type="nucleotide sequence ID" value="NZ_BAAAJQ010000001.1"/>
</dbReference>
<dbReference type="InterPro" id="IPR017475">
    <property type="entry name" value="EPS_sugar_tfrase"/>
</dbReference>
<dbReference type="Pfam" id="PF13727">
    <property type="entry name" value="CoA_binding_3"/>
    <property type="match status" value="1"/>
</dbReference>